<proteinExistence type="predicted"/>
<feature type="non-terminal residue" evidence="2">
    <location>
        <position position="116"/>
    </location>
</feature>
<sequence length="116" mass="13050">QSRPTLTKRCSIVLERFPTSSPAKIFTYMKEKESKGEKTNVHNNNRRELIGNVQESVDTSPSTAHFMEEMEEDASTDVPETTDPVNRDREDSADSRSETAGAEEFQIPATPKHPIL</sequence>
<protein>
    <submittedName>
        <fullName evidence="2">MIS18 binding protein 1</fullName>
    </submittedName>
</protein>
<evidence type="ECO:0000256" key="1">
    <source>
        <dbReference type="SAM" id="MobiDB-lite"/>
    </source>
</evidence>
<dbReference type="EMBL" id="HADW01011729">
    <property type="protein sequence ID" value="SBP13129.1"/>
    <property type="molecule type" value="Transcribed_RNA"/>
</dbReference>
<reference evidence="2" key="1">
    <citation type="submission" date="2016-05" db="EMBL/GenBank/DDBJ databases">
        <authorList>
            <person name="Lavstsen T."/>
            <person name="Jespersen J.S."/>
        </authorList>
    </citation>
    <scope>NUCLEOTIDE SEQUENCE</scope>
    <source>
        <tissue evidence="2">Brain</tissue>
    </source>
</reference>
<reference evidence="2" key="2">
    <citation type="submission" date="2016-06" db="EMBL/GenBank/DDBJ databases">
        <title>The genome of a short-lived fish provides insights into sex chromosome evolution and the genetic control of aging.</title>
        <authorList>
            <person name="Reichwald K."/>
            <person name="Felder M."/>
            <person name="Petzold A."/>
            <person name="Koch P."/>
            <person name="Groth M."/>
            <person name="Platzer M."/>
        </authorList>
    </citation>
    <scope>NUCLEOTIDE SEQUENCE</scope>
    <source>
        <tissue evidence="2">Brain</tissue>
    </source>
</reference>
<feature type="non-terminal residue" evidence="2">
    <location>
        <position position="1"/>
    </location>
</feature>
<organism evidence="2">
    <name type="scientific">Iconisemion striatum</name>
    <dbReference type="NCBI Taxonomy" id="60296"/>
    <lineage>
        <taxon>Eukaryota</taxon>
        <taxon>Metazoa</taxon>
        <taxon>Chordata</taxon>
        <taxon>Craniata</taxon>
        <taxon>Vertebrata</taxon>
        <taxon>Euteleostomi</taxon>
        <taxon>Actinopterygii</taxon>
        <taxon>Neopterygii</taxon>
        <taxon>Teleostei</taxon>
        <taxon>Neoteleostei</taxon>
        <taxon>Acanthomorphata</taxon>
        <taxon>Ovalentaria</taxon>
        <taxon>Atherinomorphae</taxon>
        <taxon>Cyprinodontiformes</taxon>
        <taxon>Nothobranchiidae</taxon>
        <taxon>Iconisemion</taxon>
    </lineage>
</organism>
<feature type="compositionally biased region" description="Basic and acidic residues" evidence="1">
    <location>
        <begin position="85"/>
        <end position="97"/>
    </location>
</feature>
<gene>
    <name evidence="2" type="primary">MIS18BP1</name>
</gene>
<evidence type="ECO:0000313" key="2">
    <source>
        <dbReference type="EMBL" id="SBP13129.1"/>
    </source>
</evidence>
<dbReference type="AlphaFoldDB" id="A0A1A7X5P5"/>
<feature type="region of interest" description="Disordered" evidence="1">
    <location>
        <begin position="67"/>
        <end position="116"/>
    </location>
</feature>
<accession>A0A1A7X5P5</accession>
<name>A0A1A7X5P5_9TELE</name>